<dbReference type="EMBL" id="VFML01000001">
    <property type="protein sequence ID" value="TQJ05103.1"/>
    <property type="molecule type" value="Genomic_DNA"/>
</dbReference>
<keyword evidence="2" id="KW-1185">Reference proteome</keyword>
<gene>
    <name evidence="1" type="ORF">FB471_4926</name>
</gene>
<dbReference type="AlphaFoldDB" id="A0A542DPR9"/>
<organism evidence="1 2">
    <name type="scientific">Amycolatopsis cihanbeyliensis</name>
    <dbReference type="NCBI Taxonomy" id="1128664"/>
    <lineage>
        <taxon>Bacteria</taxon>
        <taxon>Bacillati</taxon>
        <taxon>Actinomycetota</taxon>
        <taxon>Actinomycetes</taxon>
        <taxon>Pseudonocardiales</taxon>
        <taxon>Pseudonocardiaceae</taxon>
        <taxon>Amycolatopsis</taxon>
    </lineage>
</organism>
<reference evidence="1 2" key="1">
    <citation type="submission" date="2019-06" db="EMBL/GenBank/DDBJ databases">
        <title>Sequencing the genomes of 1000 actinobacteria strains.</title>
        <authorList>
            <person name="Klenk H.-P."/>
        </authorList>
    </citation>
    <scope>NUCLEOTIDE SEQUENCE [LARGE SCALE GENOMIC DNA]</scope>
    <source>
        <strain evidence="1 2">DSM 45679</strain>
    </source>
</reference>
<sequence>MNPWLQAGLSLLVGLLTAGGALFGVRHAVRGNDRATEQRDLAARREEWWRRFIWAAELALDESPAKRVAGLKLLGKLAQSDLAHRDECLLLDVFQGRVLDTLLDDLPKPDEQRADR</sequence>
<proteinExistence type="predicted"/>
<dbReference type="RefSeq" id="WP_246076558.1">
    <property type="nucleotide sequence ID" value="NZ_VFML01000001.1"/>
</dbReference>
<evidence type="ECO:0000313" key="1">
    <source>
        <dbReference type="EMBL" id="TQJ05103.1"/>
    </source>
</evidence>
<name>A0A542DPR9_AMYCI</name>
<dbReference type="Proteomes" id="UP000320876">
    <property type="component" value="Unassembled WGS sequence"/>
</dbReference>
<comment type="caution">
    <text evidence="1">The sequence shown here is derived from an EMBL/GenBank/DDBJ whole genome shotgun (WGS) entry which is preliminary data.</text>
</comment>
<accession>A0A542DPR9</accession>
<protein>
    <submittedName>
        <fullName evidence="1">Uncharacterized protein</fullName>
    </submittedName>
</protein>
<evidence type="ECO:0000313" key="2">
    <source>
        <dbReference type="Proteomes" id="UP000320876"/>
    </source>
</evidence>